<dbReference type="RefSeq" id="WP_008676324.1">
    <property type="nucleotide sequence ID" value="NZ_CABKOG010000002.1"/>
</dbReference>
<evidence type="ECO:0008006" key="4">
    <source>
        <dbReference type="Google" id="ProtNLM"/>
    </source>
</evidence>
<gene>
    <name evidence="2" type="ORF">NE398_15290</name>
</gene>
<evidence type="ECO:0000313" key="3">
    <source>
        <dbReference type="Proteomes" id="UP001141183"/>
    </source>
</evidence>
<evidence type="ECO:0000256" key="1">
    <source>
        <dbReference type="SAM" id="Phobius"/>
    </source>
</evidence>
<comment type="caution">
    <text evidence="2">The sequence shown here is derived from an EMBL/GenBank/DDBJ whole genome shotgun (WGS) entry which is preliminary data.</text>
</comment>
<name>A0A9X3XMU5_9CLOT</name>
<protein>
    <recommendedName>
        <fullName evidence="4">DUF2933 domain-containing protein</fullName>
    </recommendedName>
</protein>
<reference evidence="2" key="1">
    <citation type="submission" date="2022-05" db="EMBL/GenBank/DDBJ databases">
        <title>Draft genome sequence of Clostridium tertium strain CP3 isolated from Peru.</title>
        <authorList>
            <person name="Hurtado R."/>
            <person name="Lima L."/>
            <person name="Sousa T."/>
            <person name="Jaiswal A.K."/>
            <person name="Tiwari S."/>
            <person name="Maturrano L."/>
            <person name="Brenig B."/>
            <person name="Azevedo V."/>
        </authorList>
    </citation>
    <scope>NUCLEOTIDE SEQUENCE</scope>
    <source>
        <strain evidence="2">CP3</strain>
    </source>
</reference>
<feature type="transmembrane region" description="Helical" evidence="1">
    <location>
        <begin position="46"/>
        <end position="71"/>
    </location>
</feature>
<keyword evidence="1" id="KW-0472">Membrane</keyword>
<feature type="transmembrane region" description="Helical" evidence="1">
    <location>
        <begin position="20"/>
        <end position="40"/>
    </location>
</feature>
<dbReference type="EMBL" id="JAMRYU010000016">
    <property type="protein sequence ID" value="MDC4241501.1"/>
    <property type="molecule type" value="Genomic_DNA"/>
</dbReference>
<keyword evidence="3" id="KW-1185">Reference proteome</keyword>
<keyword evidence="1" id="KW-0812">Transmembrane</keyword>
<evidence type="ECO:0000313" key="2">
    <source>
        <dbReference type="EMBL" id="MDC4241501.1"/>
    </source>
</evidence>
<accession>A0A9X3XMU5</accession>
<organism evidence="2 3">
    <name type="scientific">Clostridium tertium</name>
    <dbReference type="NCBI Taxonomy" id="1559"/>
    <lineage>
        <taxon>Bacteria</taxon>
        <taxon>Bacillati</taxon>
        <taxon>Bacillota</taxon>
        <taxon>Clostridia</taxon>
        <taxon>Eubacteriales</taxon>
        <taxon>Clostridiaceae</taxon>
        <taxon>Clostridium</taxon>
    </lineage>
</organism>
<sequence>MNHNNKDRYDYKRSYFRHVFHMSLCCALPIVIILLSPIVYKFSPKVSGVLGLIAPFICPLIMIIMLLMMFLKRKEGGCCGKVESREKKKM</sequence>
<proteinExistence type="predicted"/>
<dbReference type="Proteomes" id="UP001141183">
    <property type="component" value="Unassembled WGS sequence"/>
</dbReference>
<keyword evidence="1" id="KW-1133">Transmembrane helix</keyword>
<dbReference type="AlphaFoldDB" id="A0A9X3XMU5"/>